<dbReference type="AlphaFoldDB" id="A0A0C1QI38"/>
<organism evidence="2 3">
    <name type="scientific">Candidatus Jidaibacter acanthamoebae</name>
    <dbReference type="NCBI Taxonomy" id="86105"/>
    <lineage>
        <taxon>Bacteria</taxon>
        <taxon>Pseudomonadati</taxon>
        <taxon>Pseudomonadota</taxon>
        <taxon>Alphaproteobacteria</taxon>
        <taxon>Rickettsiales</taxon>
        <taxon>Candidatus Midichloriaceae</taxon>
        <taxon>Candidatus Jidaibacter</taxon>
    </lineage>
</organism>
<dbReference type="InterPro" id="IPR001584">
    <property type="entry name" value="Integrase_cat-core"/>
</dbReference>
<sequence length="45" mass="5452">MFKTKSEVKSAIFEYIEAFYNGKRRHSTLNYCSPNVFEQYYYKVA</sequence>
<feature type="domain" description="Integrase catalytic" evidence="1">
    <location>
        <begin position="2"/>
        <end position="39"/>
    </location>
</feature>
<evidence type="ECO:0000313" key="2">
    <source>
        <dbReference type="EMBL" id="KIE05164.1"/>
    </source>
</evidence>
<accession>A0A0C1QI38</accession>
<comment type="caution">
    <text evidence="2">The sequence shown here is derived from an EMBL/GenBank/DDBJ whole genome shotgun (WGS) entry which is preliminary data.</text>
</comment>
<reference evidence="2 3" key="1">
    <citation type="submission" date="2014-11" db="EMBL/GenBank/DDBJ databases">
        <title>A Rickettsiales Symbiont of Amoebae With Ancient Features.</title>
        <authorList>
            <person name="Schulz F."/>
            <person name="Martijn J."/>
            <person name="Wascher F."/>
            <person name="Kostanjsek R."/>
            <person name="Ettema T.J."/>
            <person name="Horn M."/>
        </authorList>
    </citation>
    <scope>NUCLEOTIDE SEQUENCE [LARGE SCALE GENOMIC DNA]</scope>
    <source>
        <strain evidence="2 3">UWC36</strain>
    </source>
</reference>
<evidence type="ECO:0000313" key="3">
    <source>
        <dbReference type="Proteomes" id="UP000031258"/>
    </source>
</evidence>
<gene>
    <name evidence="2" type="ORF">NF27_EQ00010</name>
</gene>
<dbReference type="GO" id="GO:0015074">
    <property type="term" value="P:DNA integration"/>
    <property type="evidence" value="ECO:0007669"/>
    <property type="project" value="InterPro"/>
</dbReference>
<evidence type="ECO:0000259" key="1">
    <source>
        <dbReference type="Pfam" id="PF13333"/>
    </source>
</evidence>
<keyword evidence="3" id="KW-1185">Reference proteome</keyword>
<protein>
    <submittedName>
        <fullName evidence="2">Integrase, catalytic region</fullName>
    </submittedName>
</protein>
<dbReference type="Proteomes" id="UP000031258">
    <property type="component" value="Unassembled WGS sequence"/>
</dbReference>
<dbReference type="EMBL" id="JSWE01000116">
    <property type="protein sequence ID" value="KIE05164.1"/>
    <property type="molecule type" value="Genomic_DNA"/>
</dbReference>
<name>A0A0C1QI38_9RICK</name>
<dbReference type="Pfam" id="PF13333">
    <property type="entry name" value="rve_2"/>
    <property type="match status" value="1"/>
</dbReference>
<dbReference type="RefSeq" id="WP_084212820.1">
    <property type="nucleotide sequence ID" value="NZ_JSWE01000116.1"/>
</dbReference>
<proteinExistence type="predicted"/>